<name>A0A183I4H7_9BILA</name>
<reference evidence="1 2" key="2">
    <citation type="submission" date="2018-11" db="EMBL/GenBank/DDBJ databases">
        <authorList>
            <consortium name="Pathogen Informatics"/>
        </authorList>
    </citation>
    <scope>NUCLEOTIDE SEQUENCE [LARGE SCALE GENOMIC DNA]</scope>
</reference>
<evidence type="ECO:0000313" key="3">
    <source>
        <dbReference type="WBParaSite" id="OFLC_0001465001-mRNA-1"/>
    </source>
</evidence>
<dbReference type="EMBL" id="UZAJ01041028">
    <property type="protein sequence ID" value="VDP17991.1"/>
    <property type="molecule type" value="Genomic_DNA"/>
</dbReference>
<protein>
    <submittedName>
        <fullName evidence="3">Secreted protein</fullName>
    </submittedName>
</protein>
<accession>A0A183I4H7</accession>
<organism evidence="3">
    <name type="scientific">Onchocerca flexuosa</name>
    <dbReference type="NCBI Taxonomy" id="387005"/>
    <lineage>
        <taxon>Eukaryota</taxon>
        <taxon>Metazoa</taxon>
        <taxon>Ecdysozoa</taxon>
        <taxon>Nematoda</taxon>
        <taxon>Chromadorea</taxon>
        <taxon>Rhabditida</taxon>
        <taxon>Spirurina</taxon>
        <taxon>Spiruromorpha</taxon>
        <taxon>Filarioidea</taxon>
        <taxon>Onchocercidae</taxon>
        <taxon>Onchocerca</taxon>
    </lineage>
</organism>
<reference evidence="3" key="1">
    <citation type="submission" date="2016-06" db="UniProtKB">
        <authorList>
            <consortium name="WormBaseParasite"/>
        </authorList>
    </citation>
    <scope>IDENTIFICATION</scope>
</reference>
<dbReference type="WBParaSite" id="OFLC_0001465001-mRNA-1">
    <property type="protein sequence ID" value="OFLC_0001465001-mRNA-1"/>
    <property type="gene ID" value="OFLC_0001465001"/>
</dbReference>
<proteinExistence type="predicted"/>
<sequence length="85" mass="9367">MCVCMCVYVCTAKLHGAGYLAGCYGTLMIHPKPPKPLSLMPEAMGQNTSSILSPSNFLPSTNIQIQRSEDIRFPFFCHLENSSLQ</sequence>
<dbReference type="Proteomes" id="UP000267606">
    <property type="component" value="Unassembled WGS sequence"/>
</dbReference>
<keyword evidence="2" id="KW-1185">Reference proteome</keyword>
<evidence type="ECO:0000313" key="2">
    <source>
        <dbReference type="Proteomes" id="UP000267606"/>
    </source>
</evidence>
<dbReference type="AlphaFoldDB" id="A0A183I4H7"/>
<evidence type="ECO:0000313" key="1">
    <source>
        <dbReference type="EMBL" id="VDP17991.1"/>
    </source>
</evidence>
<gene>
    <name evidence="1" type="ORF">OFLC_LOCUS14639</name>
</gene>